<dbReference type="SUPFAM" id="SSF81383">
    <property type="entry name" value="F-box domain"/>
    <property type="match status" value="1"/>
</dbReference>
<dbReference type="PROSITE" id="PS50181">
    <property type="entry name" value="FBOX"/>
    <property type="match status" value="1"/>
</dbReference>
<evidence type="ECO:0000256" key="1">
    <source>
        <dbReference type="SAM" id="MobiDB-lite"/>
    </source>
</evidence>
<dbReference type="InterPro" id="IPR036047">
    <property type="entry name" value="F-box-like_dom_sf"/>
</dbReference>
<evidence type="ECO:0000313" key="3">
    <source>
        <dbReference type="EMBL" id="PHT34200.1"/>
    </source>
</evidence>
<dbReference type="CDD" id="cd22157">
    <property type="entry name" value="F-box_AtFBW1-like"/>
    <property type="match status" value="1"/>
</dbReference>
<feature type="region of interest" description="Disordered" evidence="1">
    <location>
        <begin position="1"/>
        <end position="35"/>
    </location>
</feature>
<feature type="domain" description="F-box" evidence="2">
    <location>
        <begin position="36"/>
        <end position="82"/>
    </location>
</feature>
<feature type="compositionally biased region" description="Basic and acidic residues" evidence="1">
    <location>
        <begin position="1"/>
        <end position="10"/>
    </location>
</feature>
<dbReference type="PANTHER" id="PTHR31672">
    <property type="entry name" value="BNACNNG10540D PROTEIN"/>
    <property type="match status" value="1"/>
</dbReference>
<protein>
    <recommendedName>
        <fullName evidence="2">F-box domain-containing protein</fullName>
    </recommendedName>
</protein>
<reference evidence="3 4" key="1">
    <citation type="journal article" date="2017" name="Genome Biol.">
        <title>New reference genome sequences of hot pepper reveal the massive evolution of plant disease-resistance genes by retroduplication.</title>
        <authorList>
            <person name="Kim S."/>
            <person name="Park J."/>
            <person name="Yeom S.I."/>
            <person name="Kim Y.M."/>
            <person name="Seo E."/>
            <person name="Kim K.T."/>
            <person name="Kim M.S."/>
            <person name="Lee J.M."/>
            <person name="Cheong K."/>
            <person name="Shin H.S."/>
            <person name="Kim S.B."/>
            <person name="Han K."/>
            <person name="Lee J."/>
            <person name="Park M."/>
            <person name="Lee H.A."/>
            <person name="Lee H.Y."/>
            <person name="Lee Y."/>
            <person name="Oh S."/>
            <person name="Lee J.H."/>
            <person name="Choi E."/>
            <person name="Choi E."/>
            <person name="Lee S.E."/>
            <person name="Jeon J."/>
            <person name="Kim H."/>
            <person name="Choi G."/>
            <person name="Song H."/>
            <person name="Lee J."/>
            <person name="Lee S.C."/>
            <person name="Kwon J.K."/>
            <person name="Lee H.Y."/>
            <person name="Koo N."/>
            <person name="Hong Y."/>
            <person name="Kim R.W."/>
            <person name="Kang W.H."/>
            <person name="Huh J.H."/>
            <person name="Kang B.C."/>
            <person name="Yang T.J."/>
            <person name="Lee Y.H."/>
            <person name="Bennetzen J.L."/>
            <person name="Choi D."/>
        </authorList>
    </citation>
    <scope>NUCLEOTIDE SEQUENCE [LARGE SCALE GENOMIC DNA]</scope>
    <source>
        <strain evidence="4">cv. PBC81</strain>
    </source>
</reference>
<evidence type="ECO:0000259" key="2">
    <source>
        <dbReference type="PROSITE" id="PS50181"/>
    </source>
</evidence>
<name>A0A2G2VMK0_CAPBA</name>
<feature type="compositionally biased region" description="Basic residues" evidence="1">
    <location>
        <begin position="11"/>
        <end position="23"/>
    </location>
</feature>
<dbReference type="InterPro" id="IPR050796">
    <property type="entry name" value="SCF_F-box_component"/>
</dbReference>
<dbReference type="InterPro" id="IPR001810">
    <property type="entry name" value="F-box_dom"/>
</dbReference>
<dbReference type="InterPro" id="IPR017451">
    <property type="entry name" value="F-box-assoc_interact_dom"/>
</dbReference>
<dbReference type="AlphaFoldDB" id="A0A2G2VMK0"/>
<sequence>MEPEREETILRFRRRSKRRKPRNHTQIPSTSSNDSALVVPTLPQEVITAILVRLPVKYLLQFKCVSKHWYALISSNHFVKTHLRFSANDFTRRRLLLETEKRRLIKRSHRHCSVSSLFYESVTEAFDLDYPINDPKRVVAIEGSVDGLICYSIGYDLVLWNPSTRKFKQLPDLMLMPQQTYNYRFNYGFGYDEALDDYKVLAIFDENCKCHVNAYNLKIKIYNLKSDSWRTLDDIQSEMIYYGSGKLLNGKLHWVTTVVYGGWGVMSIDLVDEKCRKVEQPCYGVENYFLTLGVLGSDLSVLCSHKRTDVWVMKEYGIKESWTKLYTIECPYRVLSPPLCTSFEGEILHVFALTLTICNPEDGLMRYPEVTNIDVYVDADAELYIESLVCPVLQNEPMTQH</sequence>
<reference evidence="4" key="2">
    <citation type="journal article" date="2017" name="J. Anim. Genet.">
        <title>Multiple reference genome sequences of hot pepper reveal the massive evolution of plant disease resistance genes by retroduplication.</title>
        <authorList>
            <person name="Kim S."/>
            <person name="Park J."/>
            <person name="Yeom S.-I."/>
            <person name="Kim Y.-M."/>
            <person name="Seo E."/>
            <person name="Kim K.-T."/>
            <person name="Kim M.-S."/>
            <person name="Lee J.M."/>
            <person name="Cheong K."/>
            <person name="Shin H.-S."/>
            <person name="Kim S.-B."/>
            <person name="Han K."/>
            <person name="Lee J."/>
            <person name="Park M."/>
            <person name="Lee H.-A."/>
            <person name="Lee H.-Y."/>
            <person name="Lee Y."/>
            <person name="Oh S."/>
            <person name="Lee J.H."/>
            <person name="Choi E."/>
            <person name="Choi E."/>
            <person name="Lee S.E."/>
            <person name="Jeon J."/>
            <person name="Kim H."/>
            <person name="Choi G."/>
            <person name="Song H."/>
            <person name="Lee J."/>
            <person name="Lee S.-C."/>
            <person name="Kwon J.-K."/>
            <person name="Lee H.-Y."/>
            <person name="Koo N."/>
            <person name="Hong Y."/>
            <person name="Kim R.W."/>
            <person name="Kang W.-H."/>
            <person name="Huh J.H."/>
            <person name="Kang B.-C."/>
            <person name="Yang T.-J."/>
            <person name="Lee Y.-H."/>
            <person name="Bennetzen J.L."/>
            <person name="Choi D."/>
        </authorList>
    </citation>
    <scope>NUCLEOTIDE SEQUENCE [LARGE SCALE GENOMIC DNA]</scope>
    <source>
        <strain evidence="4">cv. PBC81</strain>
    </source>
</reference>
<dbReference type="Pfam" id="PF00646">
    <property type="entry name" value="F-box"/>
    <property type="match status" value="1"/>
</dbReference>
<comment type="caution">
    <text evidence="3">The sequence shown here is derived from an EMBL/GenBank/DDBJ whole genome shotgun (WGS) entry which is preliminary data.</text>
</comment>
<dbReference type="InterPro" id="IPR006527">
    <property type="entry name" value="F-box-assoc_dom_typ1"/>
</dbReference>
<dbReference type="STRING" id="33114.A0A2G2VMK0"/>
<dbReference type="PANTHER" id="PTHR31672:SF13">
    <property type="entry name" value="F-BOX PROTEIN CPR30-LIKE"/>
    <property type="match status" value="1"/>
</dbReference>
<dbReference type="SMART" id="SM00256">
    <property type="entry name" value="FBOX"/>
    <property type="match status" value="1"/>
</dbReference>
<organism evidence="3 4">
    <name type="scientific">Capsicum baccatum</name>
    <name type="common">Peruvian pepper</name>
    <dbReference type="NCBI Taxonomy" id="33114"/>
    <lineage>
        <taxon>Eukaryota</taxon>
        <taxon>Viridiplantae</taxon>
        <taxon>Streptophyta</taxon>
        <taxon>Embryophyta</taxon>
        <taxon>Tracheophyta</taxon>
        <taxon>Spermatophyta</taxon>
        <taxon>Magnoliopsida</taxon>
        <taxon>eudicotyledons</taxon>
        <taxon>Gunneridae</taxon>
        <taxon>Pentapetalae</taxon>
        <taxon>asterids</taxon>
        <taxon>lamiids</taxon>
        <taxon>Solanales</taxon>
        <taxon>Solanaceae</taxon>
        <taxon>Solanoideae</taxon>
        <taxon>Capsiceae</taxon>
        <taxon>Capsicum</taxon>
    </lineage>
</organism>
<gene>
    <name evidence="3" type="ORF">CQW23_26000</name>
</gene>
<dbReference type="Proteomes" id="UP000224567">
    <property type="component" value="Unassembled WGS sequence"/>
</dbReference>
<dbReference type="Gene3D" id="1.20.1280.50">
    <property type="match status" value="1"/>
</dbReference>
<evidence type="ECO:0000313" key="4">
    <source>
        <dbReference type="Proteomes" id="UP000224567"/>
    </source>
</evidence>
<keyword evidence="4" id="KW-1185">Reference proteome</keyword>
<dbReference type="EMBL" id="MLFT02000011">
    <property type="protein sequence ID" value="PHT34200.1"/>
    <property type="molecule type" value="Genomic_DNA"/>
</dbReference>
<feature type="compositionally biased region" description="Polar residues" evidence="1">
    <location>
        <begin position="24"/>
        <end position="35"/>
    </location>
</feature>
<proteinExistence type="predicted"/>
<dbReference type="NCBIfam" id="TIGR01640">
    <property type="entry name" value="F_box_assoc_1"/>
    <property type="match status" value="1"/>
</dbReference>
<dbReference type="Pfam" id="PF07734">
    <property type="entry name" value="FBA_1"/>
    <property type="match status" value="1"/>
</dbReference>
<accession>A0A2G2VMK0</accession>
<dbReference type="OrthoDB" id="591557at2759"/>